<proteinExistence type="predicted"/>
<sequence length="43" mass="4975">MVPSDSTRQAILRLNGKTMAHSTSLFLKLRSMSLRRARFSRRP</sequence>
<name>A0A0A9FB78_ARUDO</name>
<reference evidence="1" key="2">
    <citation type="journal article" date="2015" name="Data Brief">
        <title>Shoot transcriptome of the giant reed, Arundo donax.</title>
        <authorList>
            <person name="Barrero R.A."/>
            <person name="Guerrero F.D."/>
            <person name="Moolhuijzen P."/>
            <person name="Goolsby J.A."/>
            <person name="Tidwell J."/>
            <person name="Bellgard S.E."/>
            <person name="Bellgard M.I."/>
        </authorList>
    </citation>
    <scope>NUCLEOTIDE SEQUENCE</scope>
    <source>
        <tissue evidence="1">Shoot tissue taken approximately 20 cm above the soil surface</tissue>
    </source>
</reference>
<dbReference type="EMBL" id="GBRH01192388">
    <property type="protein sequence ID" value="JAE05508.1"/>
    <property type="molecule type" value="Transcribed_RNA"/>
</dbReference>
<organism evidence="1">
    <name type="scientific">Arundo donax</name>
    <name type="common">Giant reed</name>
    <name type="synonym">Donax arundinaceus</name>
    <dbReference type="NCBI Taxonomy" id="35708"/>
    <lineage>
        <taxon>Eukaryota</taxon>
        <taxon>Viridiplantae</taxon>
        <taxon>Streptophyta</taxon>
        <taxon>Embryophyta</taxon>
        <taxon>Tracheophyta</taxon>
        <taxon>Spermatophyta</taxon>
        <taxon>Magnoliopsida</taxon>
        <taxon>Liliopsida</taxon>
        <taxon>Poales</taxon>
        <taxon>Poaceae</taxon>
        <taxon>PACMAD clade</taxon>
        <taxon>Arundinoideae</taxon>
        <taxon>Arundineae</taxon>
        <taxon>Arundo</taxon>
    </lineage>
</organism>
<reference evidence="1" key="1">
    <citation type="submission" date="2014-09" db="EMBL/GenBank/DDBJ databases">
        <authorList>
            <person name="Magalhaes I.L.F."/>
            <person name="Oliveira U."/>
            <person name="Santos F.R."/>
            <person name="Vidigal T.H.D.A."/>
            <person name="Brescovit A.D."/>
            <person name="Santos A.J."/>
        </authorList>
    </citation>
    <scope>NUCLEOTIDE SEQUENCE</scope>
    <source>
        <tissue evidence="1">Shoot tissue taken approximately 20 cm above the soil surface</tissue>
    </source>
</reference>
<evidence type="ECO:0000313" key="1">
    <source>
        <dbReference type="EMBL" id="JAE05508.1"/>
    </source>
</evidence>
<accession>A0A0A9FB78</accession>
<dbReference type="AlphaFoldDB" id="A0A0A9FB78"/>
<protein>
    <submittedName>
        <fullName evidence="1">Si486016e08b</fullName>
    </submittedName>
</protein>